<feature type="domain" description="Fe-containing alcohol dehydrogenase-like C-terminal" evidence="4">
    <location>
        <begin position="173"/>
        <end position="377"/>
    </location>
</feature>
<dbReference type="GO" id="GO:0004022">
    <property type="term" value="F:alcohol dehydrogenase (NAD+) activity"/>
    <property type="evidence" value="ECO:0007669"/>
    <property type="project" value="UniProtKB-ARBA"/>
</dbReference>
<dbReference type="PROSITE" id="PS00060">
    <property type="entry name" value="ADH_IRON_2"/>
    <property type="match status" value="1"/>
</dbReference>
<dbReference type="CDD" id="cd08180">
    <property type="entry name" value="PDD"/>
    <property type="match status" value="1"/>
</dbReference>
<dbReference type="InterPro" id="IPR056798">
    <property type="entry name" value="ADH_Fe_C"/>
</dbReference>
<dbReference type="HOGENOM" id="CLU_007207_0_0_9"/>
<evidence type="ECO:0000313" key="5">
    <source>
        <dbReference type="EMBL" id="KFN10326.1"/>
    </source>
</evidence>
<sequence>MKRFCVKTEVYFDSGALEYLTLLDNRRALVITDPFMVQAGFADTLIHILKTSVEDYRLFTGVQPDPPVEAVAAGVKEYLAFRPDLIIALGGGSTIDAAKSILLFARQHAGNADDGGKPLFIAIPTTSGTGSEVTSYSVMTLGDTKIPLVSQDIIPDVAILDAAFLRTVPPQITADTAIDALTHAIEAYVSSEHSDYTDALCEKTVELIFDYLLRAYHSGDDLEARERLHNASCLAGMAFTNAALGITHSMAHTLGGHFHLPHGRANAVLLPHIIEYNADLESGGESRAATRYCKLARRLHLPASTVAEGVASLVSAVRALQKLTGTPASLEAAGIDREAYEALLSAMSQAALKDKCTAANPREVNVQQLEQLFRKVY</sequence>
<reference evidence="5 6" key="1">
    <citation type="submission" date="2014-04" db="EMBL/GenBank/DDBJ databases">
        <authorList>
            <person name="Bishop-Lilly K.A."/>
            <person name="Broomall S.M."/>
            <person name="Chain P.S."/>
            <person name="Chertkov O."/>
            <person name="Coyne S.R."/>
            <person name="Daligault H.E."/>
            <person name="Davenport K.W."/>
            <person name="Erkkila T."/>
            <person name="Frey K.G."/>
            <person name="Gibbons H.S."/>
            <person name="Gu W."/>
            <person name="Jaissle J."/>
            <person name="Johnson S.L."/>
            <person name="Koroleva G.I."/>
            <person name="Ladner J.T."/>
            <person name="Lo C.-C."/>
            <person name="Minogue T.D."/>
            <person name="Munk C."/>
            <person name="Palacios G.F."/>
            <person name="Redden C.L."/>
            <person name="Rosenzweig C.N."/>
            <person name="Scholz M.B."/>
            <person name="Teshima H."/>
            <person name="Xu Y."/>
        </authorList>
    </citation>
    <scope>NUCLEOTIDE SEQUENCE [LARGE SCALE GENOMIC DNA]</scope>
    <source>
        <strain evidence="5 6">8244</strain>
    </source>
</reference>
<gene>
    <name evidence="5" type="ORF">DJ90_903</name>
</gene>
<dbReference type="Pfam" id="PF25137">
    <property type="entry name" value="ADH_Fe_C"/>
    <property type="match status" value="1"/>
</dbReference>
<protein>
    <submittedName>
        <fullName evidence="5">Iron-containing alcohol dehydrogenase family protein</fullName>
    </submittedName>
</protein>
<organism evidence="5 6">
    <name type="scientific">Paenibacillus macerans</name>
    <name type="common">Bacillus macerans</name>
    <dbReference type="NCBI Taxonomy" id="44252"/>
    <lineage>
        <taxon>Bacteria</taxon>
        <taxon>Bacillati</taxon>
        <taxon>Bacillota</taxon>
        <taxon>Bacilli</taxon>
        <taxon>Bacillales</taxon>
        <taxon>Paenibacillaceae</taxon>
        <taxon>Paenibacillus</taxon>
    </lineage>
</organism>
<evidence type="ECO:0000256" key="2">
    <source>
        <dbReference type="ARBA" id="ARBA00023002"/>
    </source>
</evidence>
<evidence type="ECO:0000259" key="3">
    <source>
        <dbReference type="Pfam" id="PF00465"/>
    </source>
</evidence>
<dbReference type="PROSITE" id="PS00913">
    <property type="entry name" value="ADH_IRON_1"/>
    <property type="match status" value="1"/>
</dbReference>
<dbReference type="SUPFAM" id="SSF56796">
    <property type="entry name" value="Dehydroquinate synthase-like"/>
    <property type="match status" value="1"/>
</dbReference>
<dbReference type="PATRIC" id="fig|44252.3.peg.1360"/>
<comment type="similarity">
    <text evidence="1">Belongs to the iron-containing alcohol dehydrogenase family.</text>
</comment>
<dbReference type="FunFam" id="1.20.1090.10:FF:000001">
    <property type="entry name" value="Aldehyde-alcohol dehydrogenase"/>
    <property type="match status" value="1"/>
</dbReference>
<dbReference type="InterPro" id="IPR018211">
    <property type="entry name" value="ADH_Fe_CS"/>
</dbReference>
<dbReference type="STRING" id="44252.DJ90_903"/>
<name>A0A091A1X5_PAEMA</name>
<dbReference type="GeneID" id="77011653"/>
<dbReference type="InterPro" id="IPR039697">
    <property type="entry name" value="Alcohol_dehydrogenase_Fe"/>
</dbReference>
<dbReference type="InterPro" id="IPR001670">
    <property type="entry name" value="ADH_Fe/GldA"/>
</dbReference>
<dbReference type="Proteomes" id="UP000029278">
    <property type="component" value="Unassembled WGS sequence"/>
</dbReference>
<dbReference type="EMBL" id="JMQA01000018">
    <property type="protein sequence ID" value="KFN10326.1"/>
    <property type="molecule type" value="Genomic_DNA"/>
</dbReference>
<dbReference type="PANTHER" id="PTHR11496:SF83">
    <property type="entry name" value="HYDROXYACID-OXOACID TRANSHYDROGENASE, MITOCHONDRIAL"/>
    <property type="match status" value="1"/>
</dbReference>
<accession>A0A091A1X5</accession>
<dbReference type="OrthoDB" id="9815791at2"/>
<keyword evidence="2" id="KW-0560">Oxidoreductase</keyword>
<evidence type="ECO:0000256" key="1">
    <source>
        <dbReference type="ARBA" id="ARBA00007358"/>
    </source>
</evidence>
<dbReference type="AlphaFoldDB" id="A0A091A1X5"/>
<evidence type="ECO:0000313" key="6">
    <source>
        <dbReference type="Proteomes" id="UP000029278"/>
    </source>
</evidence>
<dbReference type="Gene3D" id="1.20.1090.10">
    <property type="entry name" value="Dehydroquinate synthase-like - alpha domain"/>
    <property type="match status" value="1"/>
</dbReference>
<dbReference type="GO" id="GO:0046872">
    <property type="term" value="F:metal ion binding"/>
    <property type="evidence" value="ECO:0007669"/>
    <property type="project" value="InterPro"/>
</dbReference>
<evidence type="ECO:0000259" key="4">
    <source>
        <dbReference type="Pfam" id="PF25137"/>
    </source>
</evidence>
<keyword evidence="6" id="KW-1185">Reference proteome</keyword>
<dbReference type="FunFam" id="3.40.50.1970:FF:000003">
    <property type="entry name" value="Alcohol dehydrogenase, iron-containing"/>
    <property type="match status" value="1"/>
</dbReference>
<dbReference type="Pfam" id="PF00465">
    <property type="entry name" value="Fe-ADH"/>
    <property type="match status" value="1"/>
</dbReference>
<dbReference type="PANTHER" id="PTHR11496">
    <property type="entry name" value="ALCOHOL DEHYDROGENASE"/>
    <property type="match status" value="1"/>
</dbReference>
<feature type="domain" description="Alcohol dehydrogenase iron-type/glycerol dehydrogenase GldA" evidence="3">
    <location>
        <begin position="8"/>
        <end position="161"/>
    </location>
</feature>
<comment type="caution">
    <text evidence="5">The sequence shown here is derived from an EMBL/GenBank/DDBJ whole genome shotgun (WGS) entry which is preliminary data.</text>
</comment>
<dbReference type="RefSeq" id="WP_036619987.1">
    <property type="nucleotide sequence ID" value="NZ_JAKOBR010000004.1"/>
</dbReference>
<dbReference type="Gene3D" id="3.40.50.1970">
    <property type="match status" value="1"/>
</dbReference>
<proteinExistence type="inferred from homology"/>